<dbReference type="Gramene" id="KGN47213">
    <property type="protein sequence ID" value="KGN47213"/>
    <property type="gene ID" value="Csa_6G211850"/>
</dbReference>
<reference evidence="2 3" key="4">
    <citation type="journal article" date="2011" name="BMC Genomics">
        <title>RNA-Seq improves annotation of protein-coding genes in the cucumber genome.</title>
        <authorList>
            <person name="Li Z."/>
            <person name="Zhang Z."/>
            <person name="Yan P."/>
            <person name="Huang S."/>
            <person name="Fei Z."/>
            <person name="Lin K."/>
        </authorList>
    </citation>
    <scope>NUCLEOTIDE SEQUENCE [LARGE SCALE GENOMIC DNA]</scope>
    <source>
        <strain evidence="3">cv. 9930</strain>
    </source>
</reference>
<dbReference type="AlphaFoldDB" id="A0A0A0KCE4"/>
<proteinExistence type="predicted"/>
<dbReference type="Proteomes" id="UP000029981">
    <property type="component" value="Chromosome 6"/>
</dbReference>
<feature type="region of interest" description="Disordered" evidence="1">
    <location>
        <begin position="36"/>
        <end position="97"/>
    </location>
</feature>
<protein>
    <recommendedName>
        <fullName evidence="4">Transposase Tnp1/En/Spm-like domain-containing protein</fullName>
    </recommendedName>
</protein>
<evidence type="ECO:0000256" key="1">
    <source>
        <dbReference type="SAM" id="MobiDB-lite"/>
    </source>
</evidence>
<feature type="compositionally biased region" description="Acidic residues" evidence="1">
    <location>
        <begin position="63"/>
        <end position="72"/>
    </location>
</feature>
<dbReference type="eggNOG" id="ENOG502S6SE">
    <property type="taxonomic scope" value="Eukaryota"/>
</dbReference>
<dbReference type="EMBL" id="CM002927">
    <property type="protein sequence ID" value="KGN47213.1"/>
    <property type="molecule type" value="Genomic_DNA"/>
</dbReference>
<reference evidence="2 3" key="1">
    <citation type="journal article" date="2009" name="Nat. Genet.">
        <title>The genome of the cucumber, Cucumis sativus L.</title>
        <authorList>
            <person name="Huang S."/>
            <person name="Li R."/>
            <person name="Zhang Z."/>
            <person name="Li L."/>
            <person name="Gu X."/>
            <person name="Fan W."/>
            <person name="Lucas W.J."/>
            <person name="Wang X."/>
            <person name="Xie B."/>
            <person name="Ni P."/>
            <person name="Ren Y."/>
            <person name="Zhu H."/>
            <person name="Li J."/>
            <person name="Lin K."/>
            <person name="Jin W."/>
            <person name="Fei Z."/>
            <person name="Li G."/>
            <person name="Staub J."/>
            <person name="Kilian A."/>
            <person name="van der Vossen E.A."/>
            <person name="Wu Y."/>
            <person name="Guo J."/>
            <person name="He J."/>
            <person name="Jia Z."/>
            <person name="Ren Y."/>
            <person name="Tian G."/>
            <person name="Lu Y."/>
            <person name="Ruan J."/>
            <person name="Qian W."/>
            <person name="Wang M."/>
            <person name="Huang Q."/>
            <person name="Li B."/>
            <person name="Xuan Z."/>
            <person name="Cao J."/>
            <person name="Asan"/>
            <person name="Wu Z."/>
            <person name="Zhang J."/>
            <person name="Cai Q."/>
            <person name="Bai Y."/>
            <person name="Zhao B."/>
            <person name="Han Y."/>
            <person name="Li Y."/>
            <person name="Li X."/>
            <person name="Wang S."/>
            <person name="Shi Q."/>
            <person name="Liu S."/>
            <person name="Cho W.K."/>
            <person name="Kim J.Y."/>
            <person name="Xu Y."/>
            <person name="Heller-Uszynska K."/>
            <person name="Miao H."/>
            <person name="Cheng Z."/>
            <person name="Zhang S."/>
            <person name="Wu J."/>
            <person name="Yang Y."/>
            <person name="Kang H."/>
            <person name="Li M."/>
            <person name="Liang H."/>
            <person name="Ren X."/>
            <person name="Shi Z."/>
            <person name="Wen M."/>
            <person name="Jian M."/>
            <person name="Yang H."/>
            <person name="Zhang G."/>
            <person name="Yang Z."/>
            <person name="Chen R."/>
            <person name="Liu S."/>
            <person name="Li J."/>
            <person name="Ma L."/>
            <person name="Liu H."/>
            <person name="Zhou Y."/>
            <person name="Zhao J."/>
            <person name="Fang X."/>
            <person name="Li G."/>
            <person name="Fang L."/>
            <person name="Li Y."/>
            <person name="Liu D."/>
            <person name="Zheng H."/>
            <person name="Zhang Y."/>
            <person name="Qin N."/>
            <person name="Li Z."/>
            <person name="Yang G."/>
            <person name="Yang S."/>
            <person name="Bolund L."/>
            <person name="Kristiansen K."/>
            <person name="Zheng H."/>
            <person name="Li S."/>
            <person name="Zhang X."/>
            <person name="Yang H."/>
            <person name="Wang J."/>
            <person name="Sun R."/>
            <person name="Zhang B."/>
            <person name="Jiang S."/>
            <person name="Wang J."/>
            <person name="Du Y."/>
            <person name="Li S."/>
        </authorList>
    </citation>
    <scope>NUCLEOTIDE SEQUENCE [LARGE SCALE GENOMIC DNA]</scope>
    <source>
        <strain evidence="3">cv. 9930</strain>
    </source>
</reference>
<evidence type="ECO:0000313" key="2">
    <source>
        <dbReference type="EMBL" id="KGN47213.1"/>
    </source>
</evidence>
<evidence type="ECO:0008006" key="4">
    <source>
        <dbReference type="Google" id="ProtNLM"/>
    </source>
</evidence>
<keyword evidence="3" id="KW-1185">Reference proteome</keyword>
<sequence length="183" mass="20264">MESKSKEGNEERTVYEQRDQMANRIIELEAKLHRMKKDECAKGDEEEQDPRMCSKGTPSIEGVSDDETEDVASDSVPDKAADVVTEVNKEENVGDTRSSDLKVGTLCMLAFETEDTIIAHGTIFDAEGDGENIKVSVDVVLDGKGVIPKPTKEGVTKLTHEIGSHLMWPRHLVLTRNDKSYSV</sequence>
<feature type="compositionally biased region" description="Basic and acidic residues" evidence="1">
    <location>
        <begin position="76"/>
        <end position="97"/>
    </location>
</feature>
<reference evidence="2 3" key="2">
    <citation type="journal article" date="2009" name="PLoS ONE">
        <title>An integrated genetic and cytogenetic map of the cucumber genome.</title>
        <authorList>
            <person name="Ren Y."/>
            <person name="Zhang Z."/>
            <person name="Liu J."/>
            <person name="Staub J.E."/>
            <person name="Han Y."/>
            <person name="Cheng Z."/>
            <person name="Li X."/>
            <person name="Lu J."/>
            <person name="Miao H."/>
            <person name="Kang H."/>
            <person name="Xie B."/>
            <person name="Gu X."/>
            <person name="Wang X."/>
            <person name="Du Y."/>
            <person name="Jin W."/>
            <person name="Huang S."/>
        </authorList>
    </citation>
    <scope>NUCLEOTIDE SEQUENCE [LARGE SCALE GENOMIC DNA]</scope>
    <source>
        <strain evidence="3">cv. 9930</strain>
    </source>
</reference>
<organism evidence="2 3">
    <name type="scientific">Cucumis sativus</name>
    <name type="common">Cucumber</name>
    <dbReference type="NCBI Taxonomy" id="3659"/>
    <lineage>
        <taxon>Eukaryota</taxon>
        <taxon>Viridiplantae</taxon>
        <taxon>Streptophyta</taxon>
        <taxon>Embryophyta</taxon>
        <taxon>Tracheophyta</taxon>
        <taxon>Spermatophyta</taxon>
        <taxon>Magnoliopsida</taxon>
        <taxon>eudicotyledons</taxon>
        <taxon>Gunneridae</taxon>
        <taxon>Pentapetalae</taxon>
        <taxon>rosids</taxon>
        <taxon>fabids</taxon>
        <taxon>Cucurbitales</taxon>
        <taxon>Cucurbitaceae</taxon>
        <taxon>Benincaseae</taxon>
        <taxon>Cucumis</taxon>
    </lineage>
</organism>
<evidence type="ECO:0000313" key="3">
    <source>
        <dbReference type="Proteomes" id="UP000029981"/>
    </source>
</evidence>
<name>A0A0A0KCE4_CUCSA</name>
<accession>A0A0A0KCE4</accession>
<gene>
    <name evidence="2" type="ORF">Csa_6G211850</name>
</gene>
<reference evidence="2 3" key="3">
    <citation type="journal article" date="2010" name="BMC Genomics">
        <title>Transcriptome sequencing and comparative analysis of cucumber flowers with different sex types.</title>
        <authorList>
            <person name="Guo S."/>
            <person name="Zheng Y."/>
            <person name="Joung J.G."/>
            <person name="Liu S."/>
            <person name="Zhang Z."/>
            <person name="Crasta O.R."/>
            <person name="Sobral B.W."/>
            <person name="Xu Y."/>
            <person name="Huang S."/>
            <person name="Fei Z."/>
        </authorList>
    </citation>
    <scope>NUCLEOTIDE SEQUENCE [LARGE SCALE GENOMIC DNA]</scope>
    <source>
        <strain evidence="3">cv. 9930</strain>
    </source>
</reference>